<proteinExistence type="predicted"/>
<feature type="region of interest" description="Disordered" evidence="1">
    <location>
        <begin position="1"/>
        <end position="31"/>
    </location>
</feature>
<name>A0ABT5YEZ4_9GAMM</name>
<evidence type="ECO:0000256" key="1">
    <source>
        <dbReference type="SAM" id="MobiDB-lite"/>
    </source>
</evidence>
<dbReference type="InterPro" id="IPR018759">
    <property type="entry name" value="BBP2_2"/>
</dbReference>
<feature type="compositionally biased region" description="Basic and acidic residues" evidence="1">
    <location>
        <begin position="14"/>
        <end position="24"/>
    </location>
</feature>
<dbReference type="EMBL" id="JANCMW010000013">
    <property type="protein sequence ID" value="MDF0752157.1"/>
    <property type="molecule type" value="Genomic_DNA"/>
</dbReference>
<dbReference type="Proteomes" id="UP001143391">
    <property type="component" value="Unassembled WGS sequence"/>
</dbReference>
<comment type="caution">
    <text evidence="2">The sequence shown here is derived from an EMBL/GenBank/DDBJ whole genome shotgun (WGS) entry which is preliminary data.</text>
</comment>
<organism evidence="2 3">
    <name type="scientific">Marinobacter iranensis</name>
    <dbReference type="NCBI Taxonomy" id="2962607"/>
    <lineage>
        <taxon>Bacteria</taxon>
        <taxon>Pseudomonadati</taxon>
        <taxon>Pseudomonadota</taxon>
        <taxon>Gammaproteobacteria</taxon>
        <taxon>Pseudomonadales</taxon>
        <taxon>Marinobacteraceae</taxon>
        <taxon>Marinobacter</taxon>
    </lineage>
</organism>
<evidence type="ECO:0000313" key="2">
    <source>
        <dbReference type="EMBL" id="MDF0752157.1"/>
    </source>
</evidence>
<dbReference type="SUPFAM" id="SSF56935">
    <property type="entry name" value="Porins"/>
    <property type="match status" value="1"/>
</dbReference>
<accession>A0ABT5YEZ4</accession>
<gene>
    <name evidence="2" type="ORF">NLU14_18160</name>
</gene>
<dbReference type="Pfam" id="PF10082">
    <property type="entry name" value="BBP2_2"/>
    <property type="match status" value="1"/>
</dbReference>
<dbReference type="RefSeq" id="WP_275709208.1">
    <property type="nucleotide sequence ID" value="NZ_JANCMW010000013.1"/>
</dbReference>
<sequence>MAATNSLSGGIDNRYSDNARRAESNEQSDLETRVNLNIQHLSDPGQCTSAVDMGLGYGYWHDDTYDSEVYTNGTLQGQCELARGLVWQASNTVSHVTQDNRRADTQDNQTRKNVFRTGPVYTLQLTQVDQLQFSAAYEQTEFEEREEPDSDRVTGTAAYNHSFSDTLQGGLSASAQRTELDTGAELDRESAVVTFSKVWATTQVSGSLGKNRLETRLGSQTVSSDGITGTFNLSREINPSSEFTLNANRQLTDRTSTLGLRFDDFNFNLTESDAVEVTVVRAGYNARFSDGSAFRAEISTSRSDYVQTGNREERSGIDLRYSRPVTTLLSWFADAAYEHQRFEDEGAEDQVALLSVGLDYQLSTRMDIRSAVGHQQKTSDIAAREYEENWVAVSLNYQFF</sequence>
<reference evidence="2" key="1">
    <citation type="submission" date="2022-07" db="EMBL/GenBank/DDBJ databases">
        <title>Marinobacter iranensis a new bacterium isolate from a hipersaline lake in Iran.</title>
        <authorList>
            <person name="Mohammad A.M.A."/>
            <person name="Cristina S.-P."/>
            <person name="Antonio V."/>
        </authorList>
    </citation>
    <scope>NUCLEOTIDE SEQUENCE</scope>
    <source>
        <strain evidence="2">71-i</strain>
    </source>
</reference>
<evidence type="ECO:0000313" key="3">
    <source>
        <dbReference type="Proteomes" id="UP001143391"/>
    </source>
</evidence>
<keyword evidence="3" id="KW-1185">Reference proteome</keyword>
<protein>
    <submittedName>
        <fullName evidence="2">Outer membrane beta-barrel protein</fullName>
    </submittedName>
</protein>